<dbReference type="Proteomes" id="UP000623681">
    <property type="component" value="Unassembled WGS sequence"/>
</dbReference>
<evidence type="ECO:0000313" key="2">
    <source>
        <dbReference type="Proteomes" id="UP000623681"/>
    </source>
</evidence>
<comment type="caution">
    <text evidence="1">The sequence shown here is derived from an EMBL/GenBank/DDBJ whole genome shotgun (WGS) entry which is preliminary data.</text>
</comment>
<keyword evidence="2" id="KW-1185">Reference proteome</keyword>
<proteinExistence type="predicted"/>
<evidence type="ECO:0000313" key="1">
    <source>
        <dbReference type="EMBL" id="MBL4932109.1"/>
    </source>
</evidence>
<accession>A0A937FE13</accession>
<name>A0A937FE13_9CLOT</name>
<organism evidence="1 2">
    <name type="scientific">Clostridium paridis</name>
    <dbReference type="NCBI Taxonomy" id="2803863"/>
    <lineage>
        <taxon>Bacteria</taxon>
        <taxon>Bacillati</taxon>
        <taxon>Bacillota</taxon>
        <taxon>Clostridia</taxon>
        <taxon>Eubacteriales</taxon>
        <taxon>Clostridiaceae</taxon>
        <taxon>Clostridium</taxon>
    </lineage>
</organism>
<dbReference type="EMBL" id="JAESWA010000022">
    <property type="protein sequence ID" value="MBL4932109.1"/>
    <property type="molecule type" value="Genomic_DNA"/>
</dbReference>
<sequence length="138" mass="16098">MYIAFGNQIIDSKDTIDKIENNSEFKVVKDMSKGSKRDDILALNLSISIDILKEMMEDDEININEYSEEELFEEYLTLAEEIATDLEEYIPEESILDIRAYKWDESDNDIKLVIAVTHEEVGEKKLKDIMKRLLTQVE</sequence>
<gene>
    <name evidence="1" type="ORF">JK634_09860</name>
</gene>
<protein>
    <submittedName>
        <fullName evidence="1">Uncharacterized protein</fullName>
    </submittedName>
</protein>
<dbReference type="AlphaFoldDB" id="A0A937FE13"/>
<reference evidence="1" key="1">
    <citation type="submission" date="2021-01" db="EMBL/GenBank/DDBJ databases">
        <title>Genome public.</title>
        <authorList>
            <person name="Liu C."/>
            <person name="Sun Q."/>
        </authorList>
    </citation>
    <scope>NUCLEOTIDE SEQUENCE</scope>
    <source>
        <strain evidence="1">YIM B02565</strain>
    </source>
</reference>
<dbReference type="RefSeq" id="WP_202767485.1">
    <property type="nucleotide sequence ID" value="NZ_JAESWA010000022.1"/>
</dbReference>